<organism evidence="1 2">
    <name type="scientific">Aquisphaera giovannonii</name>
    <dbReference type="NCBI Taxonomy" id="406548"/>
    <lineage>
        <taxon>Bacteria</taxon>
        <taxon>Pseudomonadati</taxon>
        <taxon>Planctomycetota</taxon>
        <taxon>Planctomycetia</taxon>
        <taxon>Isosphaerales</taxon>
        <taxon>Isosphaeraceae</taxon>
        <taxon>Aquisphaera</taxon>
    </lineage>
</organism>
<dbReference type="KEGG" id="agv:OJF2_76870"/>
<protein>
    <submittedName>
        <fullName evidence="1">Uncharacterized protein</fullName>
    </submittedName>
</protein>
<reference evidence="1 2" key="1">
    <citation type="submission" date="2019-08" db="EMBL/GenBank/DDBJ databases">
        <title>Deep-cultivation of Planctomycetes and their phenomic and genomic characterization uncovers novel biology.</title>
        <authorList>
            <person name="Wiegand S."/>
            <person name="Jogler M."/>
            <person name="Boedeker C."/>
            <person name="Pinto D."/>
            <person name="Vollmers J."/>
            <person name="Rivas-Marin E."/>
            <person name="Kohn T."/>
            <person name="Peeters S.H."/>
            <person name="Heuer A."/>
            <person name="Rast P."/>
            <person name="Oberbeckmann S."/>
            <person name="Bunk B."/>
            <person name="Jeske O."/>
            <person name="Meyerdierks A."/>
            <person name="Storesund J.E."/>
            <person name="Kallscheuer N."/>
            <person name="Luecker S."/>
            <person name="Lage O.M."/>
            <person name="Pohl T."/>
            <person name="Merkel B.J."/>
            <person name="Hornburger P."/>
            <person name="Mueller R.-W."/>
            <person name="Bruemmer F."/>
            <person name="Labrenz M."/>
            <person name="Spormann A.M."/>
            <person name="Op den Camp H."/>
            <person name="Overmann J."/>
            <person name="Amann R."/>
            <person name="Jetten M.S.M."/>
            <person name="Mascher T."/>
            <person name="Medema M.H."/>
            <person name="Devos D.P."/>
            <person name="Kaster A.-K."/>
            <person name="Ovreas L."/>
            <person name="Rohde M."/>
            <person name="Galperin M.Y."/>
            <person name="Jogler C."/>
        </authorList>
    </citation>
    <scope>NUCLEOTIDE SEQUENCE [LARGE SCALE GENOMIC DNA]</scope>
    <source>
        <strain evidence="1 2">OJF2</strain>
    </source>
</reference>
<dbReference type="RefSeq" id="WP_148598435.1">
    <property type="nucleotide sequence ID" value="NZ_CP042997.1"/>
</dbReference>
<dbReference type="InterPro" id="IPR028961">
    <property type="entry name" value="Imm21"/>
</dbReference>
<evidence type="ECO:0000313" key="2">
    <source>
        <dbReference type="Proteomes" id="UP000324233"/>
    </source>
</evidence>
<evidence type="ECO:0000313" key="1">
    <source>
        <dbReference type="EMBL" id="QEH39075.1"/>
    </source>
</evidence>
<dbReference type="AlphaFoldDB" id="A0A5B9WGD7"/>
<dbReference type="Pfam" id="PF15589">
    <property type="entry name" value="Imm21"/>
    <property type="match status" value="1"/>
</dbReference>
<accession>A0A5B9WGD7</accession>
<sequence>MDDRMVWAGTGGGPLIALPAELASHWRGVEGACHSPRDRDGWREGLDFSGTDYGRACRIDGYLGTLEVGTGRALILNDEPMPTAFLPRAGGGLLVRWMYAEDEGEVLRAVRSIPESTWEATPHGIVASRAGVLLFDSAYPGDDLPTSPGEVASSPWLRLALPAGTYDVDTADHAPDEATRLILHRIRKTISR</sequence>
<gene>
    <name evidence="1" type="ORF">OJF2_76870</name>
</gene>
<proteinExistence type="predicted"/>
<dbReference type="EMBL" id="CP042997">
    <property type="protein sequence ID" value="QEH39075.1"/>
    <property type="molecule type" value="Genomic_DNA"/>
</dbReference>
<dbReference type="OrthoDB" id="3471576at2"/>
<name>A0A5B9WGD7_9BACT</name>
<keyword evidence="2" id="KW-1185">Reference proteome</keyword>
<dbReference type="Proteomes" id="UP000324233">
    <property type="component" value="Chromosome"/>
</dbReference>